<dbReference type="AlphaFoldDB" id="A0A3E2HHE9"/>
<dbReference type="OrthoDB" id="2386090at2759"/>
<protein>
    <submittedName>
        <fullName evidence="2">Uncharacterized protein</fullName>
    </submittedName>
</protein>
<proteinExistence type="predicted"/>
<keyword evidence="3" id="KW-1185">Reference proteome</keyword>
<reference evidence="2 3" key="1">
    <citation type="submission" date="2018-05" db="EMBL/GenBank/DDBJ databases">
        <title>Draft genome sequence of Scytalidium lignicola DSM 105466, a ubiquitous saprotrophic fungus.</title>
        <authorList>
            <person name="Buettner E."/>
            <person name="Gebauer A.M."/>
            <person name="Hofrichter M."/>
            <person name="Liers C."/>
            <person name="Kellner H."/>
        </authorList>
    </citation>
    <scope>NUCLEOTIDE SEQUENCE [LARGE SCALE GENOMIC DNA]</scope>
    <source>
        <strain evidence="2 3">DSM 105466</strain>
    </source>
</reference>
<keyword evidence="1" id="KW-0812">Transmembrane</keyword>
<feature type="transmembrane region" description="Helical" evidence="1">
    <location>
        <begin position="69"/>
        <end position="94"/>
    </location>
</feature>
<accession>A0A3E2HHE9</accession>
<keyword evidence="1" id="KW-0472">Membrane</keyword>
<evidence type="ECO:0000313" key="3">
    <source>
        <dbReference type="Proteomes" id="UP000258309"/>
    </source>
</evidence>
<feature type="non-terminal residue" evidence="2">
    <location>
        <position position="247"/>
    </location>
</feature>
<feature type="transmembrane region" description="Helical" evidence="1">
    <location>
        <begin position="106"/>
        <end position="131"/>
    </location>
</feature>
<sequence length="247" mass="28194">MLLYRSSPRKFFTPNQLVSSVQKAQPIRALRAPRYYRSASISAAQSYAGKKFAYPERLLVYHAGTGKTVFIGCLKVTTIFVFSFFGLVVAPAHWYSDDEPSWVPGAVVLSGIVPMLFVAYTSSSFVTYIHLRLPQFARYSRDMLMRYSKNLPKDADIDITTMNFIGKPRMNKMKVGELYPVKERFGLANYARDTREANTKRPWWLGKAVRLFSINGSPGRIREKGVWENIATSINKRQPSQSDRKNI</sequence>
<organism evidence="2 3">
    <name type="scientific">Scytalidium lignicola</name>
    <name type="common">Hyphomycete</name>
    <dbReference type="NCBI Taxonomy" id="5539"/>
    <lineage>
        <taxon>Eukaryota</taxon>
        <taxon>Fungi</taxon>
        <taxon>Dikarya</taxon>
        <taxon>Ascomycota</taxon>
        <taxon>Pezizomycotina</taxon>
        <taxon>Leotiomycetes</taxon>
        <taxon>Leotiomycetes incertae sedis</taxon>
        <taxon>Scytalidium</taxon>
    </lineage>
</organism>
<gene>
    <name evidence="2" type="ORF">B7463_g3769</name>
</gene>
<dbReference type="OMA" id="PMLFVSY"/>
<evidence type="ECO:0000313" key="2">
    <source>
        <dbReference type="EMBL" id="RFU32573.1"/>
    </source>
</evidence>
<dbReference type="Proteomes" id="UP000258309">
    <property type="component" value="Unassembled WGS sequence"/>
</dbReference>
<feature type="non-terminal residue" evidence="2">
    <location>
        <position position="1"/>
    </location>
</feature>
<keyword evidence="1" id="KW-1133">Transmembrane helix</keyword>
<dbReference type="EMBL" id="NCSJ02000052">
    <property type="protein sequence ID" value="RFU32573.1"/>
    <property type="molecule type" value="Genomic_DNA"/>
</dbReference>
<evidence type="ECO:0000256" key="1">
    <source>
        <dbReference type="SAM" id="Phobius"/>
    </source>
</evidence>
<name>A0A3E2HHE9_SCYLI</name>
<comment type="caution">
    <text evidence="2">The sequence shown here is derived from an EMBL/GenBank/DDBJ whole genome shotgun (WGS) entry which is preliminary data.</text>
</comment>